<dbReference type="Pfam" id="PF07496">
    <property type="entry name" value="zf-CW"/>
    <property type="match status" value="1"/>
</dbReference>
<keyword evidence="7" id="KW-1185">Reference proteome</keyword>
<accession>A0AAW1NKX8</accession>
<reference evidence="6 7" key="1">
    <citation type="journal article" date="2024" name="Nat. Commun.">
        <title>Phylogenomics reveals the evolutionary origins of lichenization in chlorophyte algae.</title>
        <authorList>
            <person name="Puginier C."/>
            <person name="Libourel C."/>
            <person name="Otte J."/>
            <person name="Skaloud P."/>
            <person name="Haon M."/>
            <person name="Grisel S."/>
            <person name="Petersen M."/>
            <person name="Berrin J.G."/>
            <person name="Delaux P.M."/>
            <person name="Dal Grande F."/>
            <person name="Keller J."/>
        </authorList>
    </citation>
    <scope>NUCLEOTIDE SEQUENCE [LARGE SCALE GENOMIC DNA]</scope>
    <source>
        <strain evidence="6 7">SAG 2036</strain>
    </source>
</reference>
<proteinExistence type="predicted"/>
<evidence type="ECO:0000256" key="3">
    <source>
        <dbReference type="ARBA" id="ARBA00022833"/>
    </source>
</evidence>
<evidence type="ECO:0000256" key="2">
    <source>
        <dbReference type="ARBA" id="ARBA00022771"/>
    </source>
</evidence>
<feature type="domain" description="CW-type" evidence="5">
    <location>
        <begin position="85"/>
        <end position="138"/>
    </location>
</feature>
<name>A0AAW1NKX8_9CHLO</name>
<dbReference type="Proteomes" id="UP001465755">
    <property type="component" value="Unassembled WGS sequence"/>
</dbReference>
<dbReference type="Gene3D" id="3.30.40.100">
    <property type="match status" value="1"/>
</dbReference>
<comment type="caution">
    <text evidence="6">The sequence shown here is derived from an EMBL/GenBank/DDBJ whole genome shotgun (WGS) entry which is preliminary data.</text>
</comment>
<dbReference type="InterPro" id="IPR011124">
    <property type="entry name" value="Znf_CW"/>
</dbReference>
<dbReference type="PROSITE" id="PS51050">
    <property type="entry name" value="ZF_CW"/>
    <property type="match status" value="1"/>
</dbReference>
<keyword evidence="3" id="KW-0862">Zinc</keyword>
<evidence type="ECO:0000259" key="5">
    <source>
        <dbReference type="PROSITE" id="PS51050"/>
    </source>
</evidence>
<evidence type="ECO:0000313" key="6">
    <source>
        <dbReference type="EMBL" id="KAK9790103.1"/>
    </source>
</evidence>
<dbReference type="GO" id="GO:0008270">
    <property type="term" value="F:zinc ion binding"/>
    <property type="evidence" value="ECO:0007669"/>
    <property type="project" value="UniProtKB-KW"/>
</dbReference>
<dbReference type="AlphaFoldDB" id="A0AAW1NKX8"/>
<keyword evidence="2" id="KW-0863">Zinc-finger</keyword>
<evidence type="ECO:0000256" key="4">
    <source>
        <dbReference type="SAM" id="MobiDB-lite"/>
    </source>
</evidence>
<sequence>MALAPHVGLQGKPNPAGDLAPQVSTVSDPAKGLKRKRKPSARLAEDSLQCDRWEKCSDCGAWVNLGTQDASSCQACGKEVSKVAHKALEYWAQCDLCGKWRAISAEVAGELDDCEDASWQCRYMGGGRTCKTSALEWGAVVRRAAQQQELTKRQHGLAAELAQRLARPGEEQPCTVQWQAQQLPISSQLPEYIPGRDTLISAEQLAAGLDAFDTASGEHVLWATAAPPDFLTMAAPAALRVLELHASGGLKDNVDGRASAGQLDLAAFLAQPSIQETLRQACRGGQQTCNTSCDREAAGVNPAWGPIRVSPDGRKAFIGKDDAKDISFCKAWKSLPIRSWTGGWKLVDAAGSRPNFTTQAGLSMLLPAEEPSLIQAAELLWSQLAAHEATAAAAQRMQEHLTVSQGPRLGSTGWNAYSINVDYRTGAHLDGKNVPGSLSALAILETGAPFCGCFYMLPAYQVALDIRQGIVVLHRSGDKEVGLHGNSGLWRSTPDSHRIALVFYLTNLQKASADRPGHDPHEQDTGMHEARENLRPPEG</sequence>
<organism evidence="6 7">
    <name type="scientific">Symbiochloris irregularis</name>
    <dbReference type="NCBI Taxonomy" id="706552"/>
    <lineage>
        <taxon>Eukaryota</taxon>
        <taxon>Viridiplantae</taxon>
        <taxon>Chlorophyta</taxon>
        <taxon>core chlorophytes</taxon>
        <taxon>Trebouxiophyceae</taxon>
        <taxon>Trebouxiales</taxon>
        <taxon>Trebouxiaceae</taxon>
        <taxon>Symbiochloris</taxon>
    </lineage>
</organism>
<evidence type="ECO:0000313" key="7">
    <source>
        <dbReference type="Proteomes" id="UP001465755"/>
    </source>
</evidence>
<keyword evidence="1" id="KW-0479">Metal-binding</keyword>
<feature type="region of interest" description="Disordered" evidence="4">
    <location>
        <begin position="512"/>
        <end position="539"/>
    </location>
</feature>
<dbReference type="EMBL" id="JALJOQ010000198">
    <property type="protein sequence ID" value="KAK9790103.1"/>
    <property type="molecule type" value="Genomic_DNA"/>
</dbReference>
<protein>
    <recommendedName>
        <fullName evidence="5">CW-type domain-containing protein</fullName>
    </recommendedName>
</protein>
<evidence type="ECO:0000256" key="1">
    <source>
        <dbReference type="ARBA" id="ARBA00022723"/>
    </source>
</evidence>
<gene>
    <name evidence="6" type="ORF">WJX73_004826</name>
</gene>
<feature type="region of interest" description="Disordered" evidence="4">
    <location>
        <begin position="1"/>
        <end position="39"/>
    </location>
</feature>